<dbReference type="PANTHER" id="PTHR23417">
    <property type="entry name" value="3-DEOXY-D-MANNO-OCTULOSONIC-ACID TRANSFERASE/TRNA GUANINE-N 7 - -METHYLTRANSFERASE"/>
    <property type="match status" value="1"/>
</dbReference>
<dbReference type="AlphaFoldDB" id="A0A1A7BEU9"/>
<feature type="binding site" evidence="7">
    <location>
        <position position="95"/>
    </location>
    <ligand>
        <name>S-adenosyl-L-methionine</name>
        <dbReference type="ChEBI" id="CHEBI:59789"/>
    </ligand>
</feature>
<comment type="function">
    <text evidence="2 7">Catalyzes the formation of N(7)-methylguanine at position 46 (m7G46) in tRNA.</text>
</comment>
<dbReference type="GO" id="GO:0043527">
    <property type="term" value="C:tRNA methyltransferase complex"/>
    <property type="evidence" value="ECO:0007669"/>
    <property type="project" value="TreeGrafter"/>
</dbReference>
<reference evidence="8 9" key="1">
    <citation type="submission" date="2016-06" db="EMBL/GenBank/DDBJ databases">
        <title>Genome sequence of Porphyrobacter dokdonensis DSW-74.</title>
        <authorList>
            <person name="Kim J.F."/>
            <person name="Song J.Y."/>
        </authorList>
    </citation>
    <scope>NUCLEOTIDE SEQUENCE [LARGE SCALE GENOMIC DNA]</scope>
    <source>
        <strain evidence="8 9">DSW-74</strain>
    </source>
</reference>
<evidence type="ECO:0000256" key="7">
    <source>
        <dbReference type="HAMAP-Rule" id="MF_01057"/>
    </source>
</evidence>
<dbReference type="PANTHER" id="PTHR23417:SF14">
    <property type="entry name" value="PENTACOTRIPEPTIDE-REPEAT REGION OF PRORP DOMAIN-CONTAINING PROTEIN"/>
    <property type="match status" value="1"/>
</dbReference>
<gene>
    <name evidence="7" type="primary">trmB</name>
    <name evidence="8" type="ORF">I603_2808</name>
</gene>
<evidence type="ECO:0000256" key="3">
    <source>
        <dbReference type="ARBA" id="ARBA00022603"/>
    </source>
</evidence>
<evidence type="ECO:0000256" key="6">
    <source>
        <dbReference type="ARBA" id="ARBA00022694"/>
    </source>
</evidence>
<proteinExistence type="inferred from homology"/>
<evidence type="ECO:0000256" key="1">
    <source>
        <dbReference type="ARBA" id="ARBA00000142"/>
    </source>
</evidence>
<dbReference type="InterPro" id="IPR029063">
    <property type="entry name" value="SAM-dependent_MTases_sf"/>
</dbReference>
<dbReference type="SUPFAM" id="SSF53335">
    <property type="entry name" value="S-adenosyl-L-methionine-dependent methyltransferases"/>
    <property type="match status" value="1"/>
</dbReference>
<dbReference type="STRING" id="1300349.I603_2808"/>
<keyword evidence="5 7" id="KW-0949">S-adenosyl-L-methionine</keyword>
<dbReference type="Pfam" id="PF02390">
    <property type="entry name" value="Methyltransf_4"/>
    <property type="match status" value="1"/>
</dbReference>
<comment type="caution">
    <text evidence="7">Lacks conserved residue(s) required for the propagation of feature annotation.</text>
</comment>
<sequence length="266" mass="29819">MPEAIAAIAGRLQGKQGKGGLDKQALPGLAAAAMTAFKEGDPITLNRLYGRSQGKPLRARQQGLVDNLLPQIAVPADGPVTSAALFGDERPLHFEIGFGGGEHLAYRADLLPDHGFIGAEPFLNGVAQALTHIEDQRLGNIRLHHGDAIEVLQRVPDGALTMLYLLHPDPWPKARHAKRRMMNDGPVELFAQKLKPGGELRFGTDHAVYLRHALMVMQRHTDLFEWVVEKPSDWQLRPSGWPETRYEHKARTVYGHEVWYFRFRRR</sequence>
<evidence type="ECO:0000256" key="5">
    <source>
        <dbReference type="ARBA" id="ARBA00022691"/>
    </source>
</evidence>
<feature type="binding site" evidence="7">
    <location>
        <position position="147"/>
    </location>
    <ligand>
        <name>S-adenosyl-L-methionine</name>
        <dbReference type="ChEBI" id="CHEBI:59789"/>
    </ligand>
</feature>
<keyword evidence="4 7" id="KW-0808">Transferase</keyword>
<protein>
    <recommendedName>
        <fullName evidence="7">tRNA (guanine-N(7)-)-methyltransferase</fullName>
        <ecNumber evidence="7">2.1.1.33</ecNumber>
    </recommendedName>
    <alternativeName>
        <fullName evidence="7">tRNA (guanine(46)-N(7))-methyltransferase</fullName>
    </alternativeName>
    <alternativeName>
        <fullName evidence="7">tRNA(m7G46)-methyltransferase</fullName>
    </alternativeName>
</protein>
<evidence type="ECO:0000313" key="9">
    <source>
        <dbReference type="Proteomes" id="UP000092484"/>
    </source>
</evidence>
<accession>A0A1A7BEU9</accession>
<dbReference type="PROSITE" id="PS51625">
    <property type="entry name" value="SAM_MT_TRMB"/>
    <property type="match status" value="1"/>
</dbReference>
<feature type="binding site" evidence="7">
    <location>
        <position position="169"/>
    </location>
    <ligand>
        <name>S-adenosyl-L-methionine</name>
        <dbReference type="ChEBI" id="CHEBI:59789"/>
    </ligand>
</feature>
<dbReference type="InterPro" id="IPR003358">
    <property type="entry name" value="tRNA_(Gua-N-7)_MeTrfase_Trmb"/>
</dbReference>
<keyword evidence="6 7" id="KW-0819">tRNA processing</keyword>
<feature type="binding site" evidence="7">
    <location>
        <begin position="244"/>
        <end position="247"/>
    </location>
    <ligand>
        <name>substrate</name>
    </ligand>
</feature>
<comment type="catalytic activity">
    <reaction evidence="1 7">
        <text>guanosine(46) in tRNA + S-adenosyl-L-methionine = N(7)-methylguanosine(46) in tRNA + S-adenosyl-L-homocysteine</text>
        <dbReference type="Rhea" id="RHEA:42708"/>
        <dbReference type="Rhea" id="RHEA-COMP:10188"/>
        <dbReference type="Rhea" id="RHEA-COMP:10189"/>
        <dbReference type="ChEBI" id="CHEBI:57856"/>
        <dbReference type="ChEBI" id="CHEBI:59789"/>
        <dbReference type="ChEBI" id="CHEBI:74269"/>
        <dbReference type="ChEBI" id="CHEBI:74480"/>
        <dbReference type="EC" id="2.1.1.33"/>
    </reaction>
</comment>
<dbReference type="UniPathway" id="UPA00989"/>
<evidence type="ECO:0000313" key="8">
    <source>
        <dbReference type="EMBL" id="OBV09912.1"/>
    </source>
</evidence>
<keyword evidence="9" id="KW-1185">Reference proteome</keyword>
<dbReference type="HAMAP" id="MF_01057">
    <property type="entry name" value="tRNA_methyltr_TrmB"/>
    <property type="match status" value="1"/>
</dbReference>
<dbReference type="GO" id="GO:0008176">
    <property type="term" value="F:tRNA (guanine(46)-N7)-methyltransferase activity"/>
    <property type="evidence" value="ECO:0007669"/>
    <property type="project" value="UniProtKB-UniRule"/>
</dbReference>
<dbReference type="Gene3D" id="3.40.50.150">
    <property type="entry name" value="Vaccinia Virus protein VP39"/>
    <property type="match status" value="1"/>
</dbReference>
<comment type="caution">
    <text evidence="8">The sequence shown here is derived from an EMBL/GenBank/DDBJ whole genome shotgun (WGS) entry which is preliminary data.</text>
</comment>
<dbReference type="InterPro" id="IPR055361">
    <property type="entry name" value="tRNA_methyltr_TrmB_bact"/>
</dbReference>
<evidence type="ECO:0000256" key="4">
    <source>
        <dbReference type="ARBA" id="ARBA00022679"/>
    </source>
</evidence>
<dbReference type="EC" id="2.1.1.33" evidence="7"/>
<feature type="binding site" evidence="7">
    <location>
        <position position="205"/>
    </location>
    <ligand>
        <name>substrate</name>
    </ligand>
</feature>
<feature type="binding site" evidence="7">
    <location>
        <position position="173"/>
    </location>
    <ligand>
        <name>substrate</name>
    </ligand>
</feature>
<dbReference type="EMBL" id="LZYB01000009">
    <property type="protein sequence ID" value="OBV09912.1"/>
    <property type="molecule type" value="Genomic_DNA"/>
</dbReference>
<organism evidence="8 9">
    <name type="scientific">Erythrobacter dokdonensis DSW-74</name>
    <dbReference type="NCBI Taxonomy" id="1300349"/>
    <lineage>
        <taxon>Bacteria</taxon>
        <taxon>Pseudomonadati</taxon>
        <taxon>Pseudomonadota</taxon>
        <taxon>Alphaproteobacteria</taxon>
        <taxon>Sphingomonadales</taxon>
        <taxon>Erythrobacteraceae</taxon>
        <taxon>Erythrobacter/Porphyrobacter group</taxon>
        <taxon>Erythrobacter</taxon>
    </lineage>
</organism>
<comment type="similarity">
    <text evidence="7">Belongs to the class I-like SAM-binding methyltransferase superfamily. TrmB family.</text>
</comment>
<name>A0A1A7BEU9_9SPHN</name>
<comment type="pathway">
    <text evidence="7">tRNA modification; N(7)-methylguanine-tRNA biosynthesis.</text>
</comment>
<dbReference type="PATRIC" id="fig|1300349.4.peg.2797"/>
<keyword evidence="3 7" id="KW-0489">Methyltransferase</keyword>
<feature type="binding site" evidence="7">
    <location>
        <position position="120"/>
    </location>
    <ligand>
        <name>S-adenosyl-L-methionine</name>
        <dbReference type="ChEBI" id="CHEBI:59789"/>
    </ligand>
</feature>
<evidence type="ECO:0000256" key="2">
    <source>
        <dbReference type="ARBA" id="ARBA00003015"/>
    </source>
</evidence>
<dbReference type="Proteomes" id="UP000092484">
    <property type="component" value="Unassembled WGS sequence"/>
</dbReference>